<reference evidence="2 3" key="1">
    <citation type="journal article" date="2007" name="Nature">
        <title>Light stimulates growth of proteorhodopsin-containing marine Flavobacteria.</title>
        <authorList>
            <person name="Gomez-Consarnau L."/>
            <person name="Gonzalez J.M."/>
            <person name="Coll-Llado M."/>
            <person name="Gourdon P."/>
            <person name="Pascher T."/>
            <person name="Neutze R."/>
            <person name="Pedros-Alio C."/>
            <person name="Pinhassi J."/>
        </authorList>
    </citation>
    <scope>NUCLEOTIDE SEQUENCE [LARGE SCALE GENOMIC DNA]</scope>
    <source>
        <strain evidence="2 3">MED217</strain>
    </source>
</reference>
<name>A3XLD6_LEEBM</name>
<comment type="caution">
    <text evidence="2">The sequence shown here is derived from an EMBL/GenBank/DDBJ whole genome shotgun (WGS) entry which is preliminary data.</text>
</comment>
<dbReference type="OrthoDB" id="1433786at2"/>
<accession>A3XLD6</accession>
<keyword evidence="3" id="KW-1185">Reference proteome</keyword>
<feature type="chain" id="PRO_5002662534" evidence="1">
    <location>
        <begin position="23"/>
        <end position="255"/>
    </location>
</feature>
<evidence type="ECO:0000313" key="3">
    <source>
        <dbReference type="Proteomes" id="UP000001601"/>
    </source>
</evidence>
<keyword evidence="1" id="KW-0732">Signal</keyword>
<sequence>MSRLLLLIVLCFCSTISTRAQVGIGTTDPKNDLHIEGGLRITDTPAGVDNDASQRVLATDENGDVVTVDRDQILKDVKFPEIVFSAKYGTTDPFIPFFNSCNPCNAGQQLRLNLVSPKIAYQKTSAIQVIDPSGTNGDEYFRITEDGYYTFEIQTSITLNQALKYYINFYMQNNKADTTTETDILRIYAGIPAGGEPANQNIGAPITFKDVKYYSAGDEVYFAFQPAFYINAIIANGRPTGASYAAQLTVMRFTD</sequence>
<proteinExistence type="predicted"/>
<dbReference type="RefSeq" id="WP_009780820.1">
    <property type="nucleotide sequence ID" value="NZ_CH672395.1"/>
</dbReference>
<dbReference type="EMBL" id="AANC01000004">
    <property type="protein sequence ID" value="EAQ49641.1"/>
    <property type="molecule type" value="Genomic_DNA"/>
</dbReference>
<dbReference type="eggNOG" id="ENOG5031EZK">
    <property type="taxonomic scope" value="Bacteria"/>
</dbReference>
<gene>
    <name evidence="2" type="ORF">MED217_12319</name>
</gene>
<evidence type="ECO:0000313" key="2">
    <source>
        <dbReference type="EMBL" id="EAQ49641.1"/>
    </source>
</evidence>
<dbReference type="AlphaFoldDB" id="A3XLD6"/>
<dbReference type="Proteomes" id="UP000001601">
    <property type="component" value="Unassembled WGS sequence"/>
</dbReference>
<dbReference type="STRING" id="398720.MED217_12319"/>
<evidence type="ECO:0000256" key="1">
    <source>
        <dbReference type="SAM" id="SignalP"/>
    </source>
</evidence>
<feature type="signal peptide" evidence="1">
    <location>
        <begin position="1"/>
        <end position="22"/>
    </location>
</feature>
<dbReference type="HOGENOM" id="CLU_1101597_0_0_10"/>
<organism evidence="2 3">
    <name type="scientific">Leeuwenhoekiella blandensis (strain CECT 7118 / CCUG 51940 / KCTC 22103 / MED217)</name>
    <name type="common">Flavobacterium sp. (strain MED217)</name>
    <dbReference type="NCBI Taxonomy" id="398720"/>
    <lineage>
        <taxon>Bacteria</taxon>
        <taxon>Pseudomonadati</taxon>
        <taxon>Bacteroidota</taxon>
        <taxon>Flavobacteriia</taxon>
        <taxon>Flavobacteriales</taxon>
        <taxon>Flavobacteriaceae</taxon>
        <taxon>Leeuwenhoekiella</taxon>
    </lineage>
</organism>
<protein>
    <submittedName>
        <fullName evidence="2">Uncharacterized protein</fullName>
    </submittedName>
</protein>